<evidence type="ECO:0000313" key="2">
    <source>
        <dbReference type="EMBL" id="KAF1746548.1"/>
    </source>
</evidence>
<gene>
    <name evidence="2" type="ORF">GCK72_023005</name>
</gene>
<protein>
    <submittedName>
        <fullName evidence="2">Uncharacterized protein</fullName>
    </submittedName>
</protein>
<accession>A0A6A5FVA7</accession>
<organism evidence="2 3">
    <name type="scientific">Caenorhabditis remanei</name>
    <name type="common">Caenorhabditis vulgaris</name>
    <dbReference type="NCBI Taxonomy" id="31234"/>
    <lineage>
        <taxon>Eukaryota</taxon>
        <taxon>Metazoa</taxon>
        <taxon>Ecdysozoa</taxon>
        <taxon>Nematoda</taxon>
        <taxon>Chromadorea</taxon>
        <taxon>Rhabditida</taxon>
        <taxon>Rhabditina</taxon>
        <taxon>Rhabditomorpha</taxon>
        <taxon>Rhabditoidea</taxon>
        <taxon>Rhabditidae</taxon>
        <taxon>Peloderinae</taxon>
        <taxon>Caenorhabditis</taxon>
    </lineage>
</organism>
<reference evidence="2 3" key="1">
    <citation type="submission" date="2019-12" db="EMBL/GenBank/DDBJ databases">
        <title>Chromosome-level assembly of the Caenorhabditis remanei genome.</title>
        <authorList>
            <person name="Teterina A.A."/>
            <person name="Willis J.H."/>
            <person name="Phillips P.C."/>
        </authorList>
    </citation>
    <scope>NUCLEOTIDE SEQUENCE [LARGE SCALE GENOMIC DNA]</scope>
    <source>
        <strain evidence="2 3">PX506</strain>
        <tissue evidence="2">Whole organism</tissue>
    </source>
</reference>
<dbReference type="KEGG" id="crq:GCK72_023005"/>
<evidence type="ECO:0000313" key="3">
    <source>
        <dbReference type="Proteomes" id="UP000483820"/>
    </source>
</evidence>
<proteinExistence type="predicted"/>
<dbReference type="CTD" id="9823393"/>
<sequence length="431" mass="48707">MSEPTHKNDDTKWKIFSMSDKTLGKDPKYPNSLTNWVISDGKSLKLLPNHYALPEDIRKTQKMNYFLIDYRELRAIKSVESSLPGFTWKTCADFFGTFETFAKMLKMFGGGVQKKFYLRVISANVMGDEQPGDSRVFADEVAIMIPFLREQQGMPFENGADEHDKIFKRFNPLLQFYSTITLDDLEKLLKEYDVDKSLLTLVDDPVHVIGWRSLEMTGTPFKVLNAISFPIISKKQAILYMFQHLVCGVNWEEVSLGVRSHIIGVVGMCSVGPNGDYLAFDAVVNLIVLVNQIRSPNDLVGYDEYKEIAAAFNLPVYVFVNMNLPALPVWMLRALLTLGWLHSIVQNDAKLHDFVAGIAEATITALMATIPKVDRKFIRDVQKEALGYIFKQLGLKEEQGKVLGVHAQQHEEENVEKPGKNGKTAGQDDKS</sequence>
<dbReference type="EMBL" id="WUAV01000006">
    <property type="protein sequence ID" value="KAF1746548.1"/>
    <property type="molecule type" value="Genomic_DNA"/>
</dbReference>
<dbReference type="RefSeq" id="XP_053578743.1">
    <property type="nucleotide sequence ID" value="XM_053735177.1"/>
</dbReference>
<dbReference type="GeneID" id="9823393"/>
<name>A0A6A5FVA7_CAERE</name>
<evidence type="ECO:0000256" key="1">
    <source>
        <dbReference type="SAM" id="MobiDB-lite"/>
    </source>
</evidence>
<dbReference type="Proteomes" id="UP000483820">
    <property type="component" value="Chromosome X"/>
</dbReference>
<feature type="compositionally biased region" description="Basic and acidic residues" evidence="1">
    <location>
        <begin position="408"/>
        <end position="419"/>
    </location>
</feature>
<comment type="caution">
    <text evidence="2">The sequence shown here is derived from an EMBL/GenBank/DDBJ whole genome shotgun (WGS) entry which is preliminary data.</text>
</comment>
<feature type="region of interest" description="Disordered" evidence="1">
    <location>
        <begin position="405"/>
        <end position="431"/>
    </location>
</feature>
<dbReference type="AlphaFoldDB" id="A0A6A5FVA7"/>